<evidence type="ECO:0000256" key="7">
    <source>
        <dbReference type="ARBA" id="ARBA00023014"/>
    </source>
</evidence>
<evidence type="ECO:0000256" key="4">
    <source>
        <dbReference type="ARBA" id="ARBA00022723"/>
    </source>
</evidence>
<proteinExistence type="inferred from homology"/>
<feature type="domain" description="Aminotransferase class V" evidence="8">
    <location>
        <begin position="2"/>
        <end position="365"/>
    </location>
</feature>
<dbReference type="GO" id="GO:0008483">
    <property type="term" value="F:transaminase activity"/>
    <property type="evidence" value="ECO:0007669"/>
    <property type="project" value="UniProtKB-KW"/>
</dbReference>
<dbReference type="InterPro" id="IPR000192">
    <property type="entry name" value="Aminotrans_V_dom"/>
</dbReference>
<dbReference type="InterPro" id="IPR015421">
    <property type="entry name" value="PyrdxlP-dep_Trfase_major"/>
</dbReference>
<evidence type="ECO:0000259" key="8">
    <source>
        <dbReference type="Pfam" id="PF00266"/>
    </source>
</evidence>
<keyword evidence="6" id="KW-0408">Iron</keyword>
<dbReference type="Gene3D" id="3.90.1150.10">
    <property type="entry name" value="Aspartate Aminotransferase, domain 1"/>
    <property type="match status" value="1"/>
</dbReference>
<evidence type="ECO:0000256" key="1">
    <source>
        <dbReference type="ARBA" id="ARBA00001933"/>
    </source>
</evidence>
<evidence type="ECO:0000256" key="3">
    <source>
        <dbReference type="ARBA" id="ARBA00022679"/>
    </source>
</evidence>
<dbReference type="SUPFAM" id="SSF53383">
    <property type="entry name" value="PLP-dependent transferases"/>
    <property type="match status" value="1"/>
</dbReference>
<keyword evidence="7" id="KW-0411">Iron-sulfur</keyword>
<dbReference type="Gene3D" id="3.40.640.10">
    <property type="entry name" value="Type I PLP-dependent aspartate aminotransferase-like (Major domain)"/>
    <property type="match status" value="1"/>
</dbReference>
<dbReference type="InterPro" id="IPR016454">
    <property type="entry name" value="Cysteine_dSase"/>
</dbReference>
<comment type="similarity">
    <text evidence="2">Belongs to the class-V pyridoxal-phosphate-dependent aminotransferase family. NifS/IscS subfamily.</text>
</comment>
<dbReference type="GO" id="GO:0051536">
    <property type="term" value="F:iron-sulfur cluster binding"/>
    <property type="evidence" value="ECO:0007669"/>
    <property type="project" value="UniProtKB-KW"/>
</dbReference>
<dbReference type="EMBL" id="AMCI01000412">
    <property type="protein sequence ID" value="EJX09343.1"/>
    <property type="molecule type" value="Genomic_DNA"/>
</dbReference>
<organism evidence="9">
    <name type="scientific">gut metagenome</name>
    <dbReference type="NCBI Taxonomy" id="749906"/>
    <lineage>
        <taxon>unclassified sequences</taxon>
        <taxon>metagenomes</taxon>
        <taxon>organismal metagenomes</taxon>
    </lineage>
</organism>
<evidence type="ECO:0000313" key="9">
    <source>
        <dbReference type="EMBL" id="EJX09343.1"/>
    </source>
</evidence>
<gene>
    <name evidence="9" type="ORF">EVA_02547</name>
</gene>
<dbReference type="PANTHER" id="PTHR11601:SF34">
    <property type="entry name" value="CYSTEINE DESULFURASE"/>
    <property type="match status" value="1"/>
</dbReference>
<keyword evidence="3 9" id="KW-0808">Transferase</keyword>
<evidence type="ECO:0000256" key="2">
    <source>
        <dbReference type="ARBA" id="ARBA00006490"/>
    </source>
</evidence>
<dbReference type="Pfam" id="PF00266">
    <property type="entry name" value="Aminotran_5"/>
    <property type="match status" value="1"/>
</dbReference>
<keyword evidence="9" id="KW-0032">Aminotransferase</keyword>
<protein>
    <submittedName>
        <fullName evidence="9">Aminotransferase class V</fullName>
    </submittedName>
</protein>
<dbReference type="InterPro" id="IPR015424">
    <property type="entry name" value="PyrdxlP-dep_Trfase"/>
</dbReference>
<reference evidence="9" key="1">
    <citation type="journal article" date="2012" name="PLoS ONE">
        <title>Gene sets for utilization of primary and secondary nutrition supplies in the distal gut of endangered iberian lynx.</title>
        <authorList>
            <person name="Alcaide M."/>
            <person name="Messina E."/>
            <person name="Richter M."/>
            <person name="Bargiela R."/>
            <person name="Peplies J."/>
            <person name="Huws S.A."/>
            <person name="Newbold C.J."/>
            <person name="Golyshin P.N."/>
            <person name="Simon M.A."/>
            <person name="Lopez G."/>
            <person name="Yakimov M.M."/>
            <person name="Ferrer M."/>
        </authorList>
    </citation>
    <scope>NUCLEOTIDE SEQUENCE</scope>
</reference>
<dbReference type="PIRSF" id="PIRSF005572">
    <property type="entry name" value="NifS"/>
    <property type="match status" value="1"/>
</dbReference>
<dbReference type="InterPro" id="IPR015422">
    <property type="entry name" value="PyrdxlP-dep_Trfase_small"/>
</dbReference>
<accession>J9H0W6</accession>
<evidence type="ECO:0000256" key="6">
    <source>
        <dbReference type="ARBA" id="ARBA00023004"/>
    </source>
</evidence>
<dbReference type="PANTHER" id="PTHR11601">
    <property type="entry name" value="CYSTEINE DESULFURYLASE FAMILY MEMBER"/>
    <property type="match status" value="1"/>
</dbReference>
<comment type="cofactor">
    <cofactor evidence="1">
        <name>pyridoxal 5'-phosphate</name>
        <dbReference type="ChEBI" id="CHEBI:597326"/>
    </cofactor>
</comment>
<sequence length="380" mass="41188">MDNAATTIVARPVADAVYKAMNEHWANPSSLYGPGNKSRALLERARAAVAASIGAKPETVFFTGCGSESNNIALLGAVLARRNWGKKIVVSGFEHPSVSLPLKRLSEEGFDVVTVNPEPDGHLDIEKFADHVDKNTILAACMQVNNETGTQVDVNRLGQCIKEKNSRTAFHVDGVQAWMRIPTDLVWIDSFSISGHKIHAPKGIGALYLRQGHNIIPPYLGGGQEKGSTGHQAEGVRPGTENLPYAVGLATAVSLLYKNRWERKEHLAILNRRLREGLVKLPEVIINSPEDAVEEVLNFSTNCVKSETMLHFLETRNVYVSSGSACAKGAASPTLAAMGLSDRRMDTALRVSFCADNTIEDVDVLLTGLEEGLATLARLR</sequence>
<comment type="caution">
    <text evidence="9">The sequence shown here is derived from an EMBL/GenBank/DDBJ whole genome shotgun (WGS) entry which is preliminary data.</text>
</comment>
<dbReference type="Gene3D" id="1.10.260.50">
    <property type="match status" value="1"/>
</dbReference>
<evidence type="ECO:0000256" key="5">
    <source>
        <dbReference type="ARBA" id="ARBA00022898"/>
    </source>
</evidence>
<dbReference type="AlphaFoldDB" id="J9H0W6"/>
<name>J9H0W6_9ZZZZ</name>
<dbReference type="GO" id="GO:0046872">
    <property type="term" value="F:metal ion binding"/>
    <property type="evidence" value="ECO:0007669"/>
    <property type="project" value="UniProtKB-KW"/>
</dbReference>
<keyword evidence="4" id="KW-0479">Metal-binding</keyword>
<keyword evidence="5" id="KW-0663">Pyridoxal phosphate</keyword>